<evidence type="ECO:0000256" key="1">
    <source>
        <dbReference type="ARBA" id="ARBA00022801"/>
    </source>
</evidence>
<feature type="region of interest" description="Disordered" evidence="3">
    <location>
        <begin position="756"/>
        <end position="806"/>
    </location>
</feature>
<comment type="caution">
    <text evidence="6">The sequence shown here is derived from an EMBL/GenBank/DDBJ whole genome shotgun (WGS) entry which is preliminary data.</text>
</comment>
<feature type="compositionally biased region" description="Polar residues" evidence="3">
    <location>
        <begin position="110"/>
        <end position="125"/>
    </location>
</feature>
<evidence type="ECO:0000313" key="7">
    <source>
        <dbReference type="Proteomes" id="UP001465755"/>
    </source>
</evidence>
<feature type="domain" description="Tyrosine specific protein phosphatases" evidence="5">
    <location>
        <begin position="447"/>
        <end position="501"/>
    </location>
</feature>
<accession>A0AAW1NTD2</accession>
<dbReference type="InterPro" id="IPR029021">
    <property type="entry name" value="Prot-tyrosine_phosphatase-like"/>
</dbReference>
<organism evidence="6 7">
    <name type="scientific">Symbiochloris irregularis</name>
    <dbReference type="NCBI Taxonomy" id="706552"/>
    <lineage>
        <taxon>Eukaryota</taxon>
        <taxon>Viridiplantae</taxon>
        <taxon>Chlorophyta</taxon>
        <taxon>core chlorophytes</taxon>
        <taxon>Trebouxiophyceae</taxon>
        <taxon>Trebouxiales</taxon>
        <taxon>Trebouxiaceae</taxon>
        <taxon>Symbiochloris</taxon>
    </lineage>
</organism>
<evidence type="ECO:0000256" key="3">
    <source>
        <dbReference type="SAM" id="MobiDB-lite"/>
    </source>
</evidence>
<dbReference type="InterPro" id="IPR016130">
    <property type="entry name" value="Tyr_Pase_AS"/>
</dbReference>
<sequence length="806" mass="86788">MPPHVYRGPSTSGVEPATHLTTLPPKKKRYEKGAKKVNELRNALKRAKKAAKSSFLNSKRFTICAKEKQSTAGQVPSSEAQTTNSASEASHAVEHSNTATCALTHRSILTPSGSTIPASLPTASAPTLEEEKGHNALDSWEDMDADTDSFEDLPFEDGNRSFAGTLSDLNRPHGVTGVQSHQQVHDEQFTPYQLSPRISGNNTRRLTITSRGGKRSTMEEAPATDRDRGMPRAAAEEDQPCGLLPATKRVGAPHTWKPLLPSSHLPRFGATSTAIIEVGEPSLHTPPRRQGAAAPPDDHCTTGMQFHNKESPARAAIPSQEGFAHAVPKLLIPAHRPPLALALQHSSFTSNCHSLDTSRIGLRGTRHDEVVTDLASSSHGFKSDVTQANVKDLPPLNGRMSLPGAQAQNLLPLSLRHMFTNRFGNALTYHTLCLNDVGQEDISSIFYHVFDIIQEVERQGGRVMVHCSQGVSRSATLAIGYYMWRTGAGFVTATKALQIKRTIINPNAGFLGQLATLQKNMKQGCQETRLWNVVPHSQTAAKMYIWQGQEAVASLVTGAWTGAGQLQRYEGASSAVQVVQEGDESEDFQIALQAYIETCSPGVKHNGLCAWLGEQYQVHAEMMATPPGYTSVALPGQLDRGGPRQPPSGLQLHQCPSAASMPVEVVGMPDLTIEYSDAEILKDAAKHPAKSTENIMVDSAQDADISTATGSTSSRLSSASSYTLVVDDELGDVLVRKGEDVAMALRYLRPFVKPTATVQPSTSPVSKEPKGWTTDAWVDESEPSSGMDCAPSALWGADDESAASID</sequence>
<feature type="domain" description="Tyrosine-protein phosphatase" evidence="4">
    <location>
        <begin position="366"/>
        <end position="523"/>
    </location>
</feature>
<gene>
    <name evidence="6" type="ORF">WJX73_000310</name>
</gene>
<evidence type="ECO:0000256" key="2">
    <source>
        <dbReference type="ARBA" id="ARBA00022912"/>
    </source>
</evidence>
<keyword evidence="1" id="KW-0378">Hydrolase</keyword>
<dbReference type="SMART" id="SM00195">
    <property type="entry name" value="DSPc"/>
    <property type="match status" value="1"/>
</dbReference>
<feature type="region of interest" description="Disordered" evidence="3">
    <location>
        <begin position="282"/>
        <end position="301"/>
    </location>
</feature>
<feature type="region of interest" description="Disordered" evidence="3">
    <location>
        <begin position="68"/>
        <end position="98"/>
    </location>
</feature>
<keyword evidence="7" id="KW-1185">Reference proteome</keyword>
<dbReference type="Pfam" id="PF00782">
    <property type="entry name" value="DSPc"/>
    <property type="match status" value="1"/>
</dbReference>
<dbReference type="AlphaFoldDB" id="A0AAW1NTD2"/>
<dbReference type="InterPro" id="IPR000340">
    <property type="entry name" value="Dual-sp_phosphatase_cat-dom"/>
</dbReference>
<dbReference type="EMBL" id="JALJOQ010000098">
    <property type="protein sequence ID" value="KAK9798488.1"/>
    <property type="molecule type" value="Genomic_DNA"/>
</dbReference>
<feature type="compositionally biased region" description="Acidic residues" evidence="3">
    <location>
        <begin position="797"/>
        <end position="806"/>
    </location>
</feature>
<dbReference type="GO" id="GO:0004721">
    <property type="term" value="F:phosphoprotein phosphatase activity"/>
    <property type="evidence" value="ECO:0007669"/>
    <property type="project" value="UniProtKB-KW"/>
</dbReference>
<dbReference type="CDD" id="cd14498">
    <property type="entry name" value="DSP"/>
    <property type="match status" value="1"/>
</dbReference>
<dbReference type="InterPro" id="IPR000387">
    <property type="entry name" value="Tyr_Pase_dom"/>
</dbReference>
<evidence type="ECO:0000313" key="6">
    <source>
        <dbReference type="EMBL" id="KAK9798488.1"/>
    </source>
</evidence>
<evidence type="ECO:0000259" key="5">
    <source>
        <dbReference type="PROSITE" id="PS50056"/>
    </source>
</evidence>
<keyword evidence="2" id="KW-0904">Protein phosphatase</keyword>
<dbReference type="SUPFAM" id="SSF52799">
    <property type="entry name" value="(Phosphotyrosine protein) phosphatases II"/>
    <property type="match status" value="1"/>
</dbReference>
<reference evidence="6 7" key="1">
    <citation type="journal article" date="2024" name="Nat. Commun.">
        <title>Phylogenomics reveals the evolutionary origins of lichenization in chlorophyte algae.</title>
        <authorList>
            <person name="Puginier C."/>
            <person name="Libourel C."/>
            <person name="Otte J."/>
            <person name="Skaloud P."/>
            <person name="Haon M."/>
            <person name="Grisel S."/>
            <person name="Petersen M."/>
            <person name="Berrin J.G."/>
            <person name="Delaux P.M."/>
            <person name="Dal Grande F."/>
            <person name="Keller J."/>
        </authorList>
    </citation>
    <scope>NUCLEOTIDE SEQUENCE [LARGE SCALE GENOMIC DNA]</scope>
    <source>
        <strain evidence="6 7">SAG 2036</strain>
    </source>
</reference>
<feature type="region of interest" description="Disordered" evidence="3">
    <location>
        <begin position="110"/>
        <end position="132"/>
    </location>
</feature>
<proteinExistence type="predicted"/>
<dbReference type="PROSITE" id="PS50056">
    <property type="entry name" value="TYR_PHOSPHATASE_2"/>
    <property type="match status" value="1"/>
</dbReference>
<feature type="region of interest" description="Disordered" evidence="3">
    <location>
        <begin position="210"/>
        <end position="238"/>
    </location>
</feature>
<feature type="compositionally biased region" description="Polar residues" evidence="3">
    <location>
        <begin position="756"/>
        <end position="765"/>
    </location>
</feature>
<dbReference type="Gene3D" id="3.90.190.10">
    <property type="entry name" value="Protein tyrosine phosphatase superfamily"/>
    <property type="match status" value="1"/>
</dbReference>
<dbReference type="Proteomes" id="UP001465755">
    <property type="component" value="Unassembled WGS sequence"/>
</dbReference>
<dbReference type="PROSITE" id="PS50054">
    <property type="entry name" value="TYR_PHOSPHATASE_DUAL"/>
    <property type="match status" value="1"/>
</dbReference>
<dbReference type="PROSITE" id="PS00383">
    <property type="entry name" value="TYR_PHOSPHATASE_1"/>
    <property type="match status" value="1"/>
</dbReference>
<protein>
    <recommendedName>
        <fullName evidence="8">Protein-tyrosine-phosphatase</fullName>
    </recommendedName>
</protein>
<dbReference type="PANTHER" id="PTHR46381">
    <property type="entry name" value="MKPA PROTEIN"/>
    <property type="match status" value="1"/>
</dbReference>
<name>A0AAW1NTD2_9CHLO</name>
<dbReference type="PANTHER" id="PTHR46381:SF2">
    <property type="entry name" value="MAP KINASE PHOSPHATASE"/>
    <property type="match status" value="1"/>
</dbReference>
<feature type="compositionally biased region" description="Polar residues" evidence="3">
    <location>
        <begin position="70"/>
        <end position="84"/>
    </location>
</feature>
<evidence type="ECO:0008006" key="8">
    <source>
        <dbReference type="Google" id="ProtNLM"/>
    </source>
</evidence>
<dbReference type="SUPFAM" id="SSF55753">
    <property type="entry name" value="Actin depolymerizing proteins"/>
    <property type="match status" value="1"/>
</dbReference>
<feature type="region of interest" description="Disordered" evidence="3">
    <location>
        <begin position="1"/>
        <end position="33"/>
    </location>
</feature>
<dbReference type="InterPro" id="IPR020422">
    <property type="entry name" value="TYR_PHOSPHATASE_DUAL_dom"/>
</dbReference>
<evidence type="ECO:0000259" key="4">
    <source>
        <dbReference type="PROSITE" id="PS50054"/>
    </source>
</evidence>